<name>A0ABS2STG4_9BACI</name>
<protein>
    <submittedName>
        <fullName evidence="2">Uncharacterized protein</fullName>
    </submittedName>
</protein>
<proteinExistence type="predicted"/>
<keyword evidence="1" id="KW-0472">Membrane</keyword>
<dbReference type="EMBL" id="JAFBCV010000005">
    <property type="protein sequence ID" value="MBM7838798.1"/>
    <property type="molecule type" value="Genomic_DNA"/>
</dbReference>
<reference evidence="2" key="1">
    <citation type="submission" date="2021-01" db="EMBL/GenBank/DDBJ databases">
        <title>Genomic Encyclopedia of Type Strains, Phase IV (KMG-IV): sequencing the most valuable type-strain genomes for metagenomic binning, comparative biology and taxonomic classification.</title>
        <authorList>
            <person name="Goeker M."/>
        </authorList>
    </citation>
    <scope>NUCLEOTIDE SEQUENCE</scope>
    <source>
        <strain evidence="2">DSM 21943</strain>
    </source>
</reference>
<comment type="caution">
    <text evidence="2">The sequence shown here is derived from an EMBL/GenBank/DDBJ whole genome shotgun (WGS) entry which is preliminary data.</text>
</comment>
<feature type="transmembrane region" description="Helical" evidence="1">
    <location>
        <begin position="68"/>
        <end position="89"/>
    </location>
</feature>
<evidence type="ECO:0000313" key="3">
    <source>
        <dbReference type="Proteomes" id="UP001179280"/>
    </source>
</evidence>
<evidence type="ECO:0000256" key="1">
    <source>
        <dbReference type="SAM" id="Phobius"/>
    </source>
</evidence>
<feature type="transmembrane region" description="Helical" evidence="1">
    <location>
        <begin position="12"/>
        <end position="32"/>
    </location>
</feature>
<organism evidence="2 3">
    <name type="scientific">Shouchella xiaoxiensis</name>
    <dbReference type="NCBI Taxonomy" id="766895"/>
    <lineage>
        <taxon>Bacteria</taxon>
        <taxon>Bacillati</taxon>
        <taxon>Bacillota</taxon>
        <taxon>Bacilli</taxon>
        <taxon>Bacillales</taxon>
        <taxon>Bacillaceae</taxon>
        <taxon>Shouchella</taxon>
    </lineage>
</organism>
<sequence>MAAAKQNTHSKWRGVFIPLGILILSQLIFYLFEDTWLLNPGYSPGSVGGRLIESRLFTEWITIYQTPMLNFSTAIIVVVCLCTALSTLLRKTNR</sequence>
<gene>
    <name evidence="2" type="ORF">JOC54_002057</name>
</gene>
<dbReference type="RefSeq" id="WP_204466085.1">
    <property type="nucleotide sequence ID" value="NZ_JAFBCV010000005.1"/>
</dbReference>
<keyword evidence="1" id="KW-0812">Transmembrane</keyword>
<dbReference type="Pfam" id="PF14118">
    <property type="entry name" value="YfzA"/>
    <property type="match status" value="1"/>
</dbReference>
<keyword evidence="3" id="KW-1185">Reference proteome</keyword>
<evidence type="ECO:0000313" key="2">
    <source>
        <dbReference type="EMBL" id="MBM7838798.1"/>
    </source>
</evidence>
<dbReference type="Proteomes" id="UP001179280">
    <property type="component" value="Unassembled WGS sequence"/>
</dbReference>
<accession>A0ABS2STG4</accession>
<keyword evidence="1" id="KW-1133">Transmembrane helix</keyword>
<dbReference type="InterPro" id="IPR025627">
    <property type="entry name" value="YfzA"/>
</dbReference>